<dbReference type="InterPro" id="IPR007842">
    <property type="entry name" value="HEPN_dom"/>
</dbReference>
<dbReference type="AlphaFoldDB" id="A0A8E3B3P5"/>
<protein>
    <submittedName>
        <fullName evidence="2">HEPN domain-containing protein</fullName>
    </submittedName>
</protein>
<evidence type="ECO:0000259" key="1">
    <source>
        <dbReference type="Pfam" id="PF05168"/>
    </source>
</evidence>
<comment type="caution">
    <text evidence="2">The sequence shown here is derived from an EMBL/GenBank/DDBJ whole genome shotgun (WGS) entry which is preliminary data.</text>
</comment>
<feature type="domain" description="HEPN" evidence="1">
    <location>
        <begin position="9"/>
        <end position="113"/>
    </location>
</feature>
<gene>
    <name evidence="2" type="ORF">C8D77_105163</name>
</gene>
<dbReference type="EMBL" id="QGGH01000005">
    <property type="protein sequence ID" value="PWJ90271.1"/>
    <property type="molecule type" value="Genomic_DNA"/>
</dbReference>
<evidence type="ECO:0000313" key="2">
    <source>
        <dbReference type="EMBL" id="PWJ90271.1"/>
    </source>
</evidence>
<accession>A0A8E3B3P5</accession>
<proteinExistence type="predicted"/>
<evidence type="ECO:0000313" key="3">
    <source>
        <dbReference type="Proteomes" id="UP000245631"/>
    </source>
</evidence>
<dbReference type="Pfam" id="PF05168">
    <property type="entry name" value="HEPN"/>
    <property type="match status" value="1"/>
</dbReference>
<dbReference type="Gene3D" id="1.20.120.330">
    <property type="entry name" value="Nucleotidyltransferases domain 2"/>
    <property type="match status" value="1"/>
</dbReference>
<organism evidence="2 3">
    <name type="scientific">Rhizobium loti</name>
    <name type="common">Mesorhizobium loti</name>
    <dbReference type="NCBI Taxonomy" id="381"/>
    <lineage>
        <taxon>Bacteria</taxon>
        <taxon>Pseudomonadati</taxon>
        <taxon>Pseudomonadota</taxon>
        <taxon>Alphaproteobacteria</taxon>
        <taxon>Hyphomicrobiales</taxon>
        <taxon>Phyllobacteriaceae</taxon>
        <taxon>Mesorhizobium</taxon>
    </lineage>
</organism>
<dbReference type="Proteomes" id="UP000245631">
    <property type="component" value="Unassembled WGS sequence"/>
</dbReference>
<sequence length="120" mass="13281">MAPWGKAPNACAHAAYYAMHFVAVAALFRSGGVGKHKSVPKSHEHVLRHYIKLAEASTSPIKESAMMLNRALNLRLESDYFINDQGVWDSGMHGASKNEAAEMTAEARKLLNAWMAVWKQ</sequence>
<name>A0A8E3B3P5_RHILI</name>
<reference evidence="2 3" key="1">
    <citation type="submission" date="2018-05" db="EMBL/GenBank/DDBJ databases">
        <title>Genomic Encyclopedia of Type Strains, Phase IV (KMG-IV): sequencing the most valuable type-strain genomes for metagenomic binning, comparative biology and taxonomic classification.</title>
        <authorList>
            <person name="Goeker M."/>
        </authorList>
    </citation>
    <scope>NUCLEOTIDE SEQUENCE [LARGE SCALE GENOMIC DNA]</scope>
    <source>
        <strain evidence="2 3">DSM 2626</strain>
    </source>
</reference>